<dbReference type="EMBL" id="JAPDRQ010000019">
    <property type="protein sequence ID" value="KAJ9661953.1"/>
    <property type="molecule type" value="Genomic_DNA"/>
</dbReference>
<keyword evidence="2" id="KW-1185">Reference proteome</keyword>
<reference evidence="1" key="1">
    <citation type="submission" date="2022-10" db="EMBL/GenBank/DDBJ databases">
        <title>Culturing micro-colonial fungi from biological soil crusts in the Mojave desert and describing Neophaeococcomyces mojavensis, and introducing the new genera and species Taxawa tesnikishii.</title>
        <authorList>
            <person name="Kurbessoian T."/>
            <person name="Stajich J.E."/>
        </authorList>
    </citation>
    <scope>NUCLEOTIDE SEQUENCE</scope>
    <source>
        <strain evidence="1">JES_112</strain>
    </source>
</reference>
<accession>A0ACC3AGZ5</accession>
<sequence length="601" mass="69297">MPATKRKIETNIKQGEDVDVKEERAASPSAKRRRTGKPDYSDRSRYKDSKLEEEVGIIQREFYPPEMSNERANMYATGEIERPITTLTKAIKETQIQRDKIDVGDAVIHWYKTDLRLRDNKSLHLASEKAKSKGVPLICLYLISPQDFRAHCTAAVRVDFMLRNLKLLKENFAESDIPLYVETIEKRRNLPGRLIELCKEWGAKHVYCNIEYEVDELRREAQLTRKCLNAGISFNAVHDTCIVDPGELTTAAGGALSVYSPWHRKWCKYINDHPDALKEFPAASRNPVTARQKFQKLFEQAIPDAPEDKSLTAEEHERFSQLWPVGGDEAMNRLTKFISERIKKYHTTRNLPAGDGTSILSPHLAVGALASRTCVREALEASPVKKLTDDRQQGCMMWIGEVAWRDFYRHVLCNWPFVCMNKCFKPEYTNIEWEYNQDHFKAWVEGKTGFPIVDAAMRQVKHMAYMHNRCRMVVASFLAKDLMLDWRMGERFFMEHLIDGDFASNSGGWGFSASCGVDPQPYFRIFNPLLQSEKFDEQGDYIRKWVPELRDVKGKAIHDPYNRGAEAIAKKNGYPKPIVDHKMARERCLERYKRGIGRSTA</sequence>
<name>A0ACC3AGZ5_9EURO</name>
<organism evidence="1 2">
    <name type="scientific">Neophaeococcomyces mojaviensis</name>
    <dbReference type="NCBI Taxonomy" id="3383035"/>
    <lineage>
        <taxon>Eukaryota</taxon>
        <taxon>Fungi</taxon>
        <taxon>Dikarya</taxon>
        <taxon>Ascomycota</taxon>
        <taxon>Pezizomycotina</taxon>
        <taxon>Eurotiomycetes</taxon>
        <taxon>Chaetothyriomycetidae</taxon>
        <taxon>Chaetothyriales</taxon>
        <taxon>Chaetothyriales incertae sedis</taxon>
        <taxon>Neophaeococcomyces</taxon>
    </lineage>
</organism>
<dbReference type="Proteomes" id="UP001172386">
    <property type="component" value="Unassembled WGS sequence"/>
</dbReference>
<protein>
    <submittedName>
        <fullName evidence="1">DNA photolyase phr1</fullName>
        <ecNumber evidence="1">4.1.99.3</ecNumber>
    </submittedName>
</protein>
<keyword evidence="1" id="KW-0456">Lyase</keyword>
<evidence type="ECO:0000313" key="2">
    <source>
        <dbReference type="Proteomes" id="UP001172386"/>
    </source>
</evidence>
<comment type="caution">
    <text evidence="1">The sequence shown here is derived from an EMBL/GenBank/DDBJ whole genome shotgun (WGS) entry which is preliminary data.</text>
</comment>
<evidence type="ECO:0000313" key="1">
    <source>
        <dbReference type="EMBL" id="KAJ9661953.1"/>
    </source>
</evidence>
<proteinExistence type="predicted"/>
<dbReference type="EC" id="4.1.99.3" evidence="1"/>
<gene>
    <name evidence="1" type="primary">PHR1</name>
    <name evidence="1" type="ORF">H2198_001705</name>
</gene>